<protein>
    <recommendedName>
        <fullName evidence="1">Integrator complex subunit 7 N-terminal domain-containing protein</fullName>
    </recommendedName>
</protein>
<dbReference type="GO" id="GO:0032039">
    <property type="term" value="C:integrator complex"/>
    <property type="evidence" value="ECO:0007669"/>
    <property type="project" value="InterPro"/>
</dbReference>
<dbReference type="PANTHER" id="PTHR13322">
    <property type="entry name" value="C1ORF73 PROTEIN"/>
    <property type="match status" value="1"/>
</dbReference>
<name>A0A915CNK8_9BILA</name>
<dbReference type="Proteomes" id="UP000887574">
    <property type="component" value="Unplaced"/>
</dbReference>
<dbReference type="AlphaFoldDB" id="A0A915CNK8"/>
<dbReference type="InterPro" id="IPR056516">
    <property type="entry name" value="INTS7_N"/>
</dbReference>
<keyword evidence="2" id="KW-1185">Reference proteome</keyword>
<sequence length="343" mass="39309">MCDQFVEIQNLDILKQISNRYTLYANLYQVHKACEFLCIEPERVQKFILSNWTTVEEIVQCIMQSLAFVFTYFYCEFTSYSFHSNDFFARSVTLLYLAALAPLISENIKVHFLLIESLDSSEDTELIAAIYAIKSVGKHSKSFPSLISDKIYGLVRSKVTDVELKIRLLNVVAEFKPSFLVTGNSLKLCRLLLKRMPSQIMLQSIYNAMTQVAIRSCWAVPKQISFCLSALEKCLSNKALTVCLLQNLARLAVFSQHWNPTQIKKLRALHWQMDQIYSGNVVVTWLKLLIELSSTIHCSAVNDDELPWLKLFESRSMKVRIYALLLSNVVLKQRKGNCPGNCC</sequence>
<dbReference type="GO" id="GO:0034472">
    <property type="term" value="P:snRNA 3'-end processing"/>
    <property type="evidence" value="ECO:0007669"/>
    <property type="project" value="TreeGrafter"/>
</dbReference>
<accession>A0A915CNK8</accession>
<feature type="domain" description="Integrator complex subunit 7 N-terminal" evidence="1">
    <location>
        <begin position="82"/>
        <end position="315"/>
    </location>
</feature>
<reference evidence="3" key="1">
    <citation type="submission" date="2022-11" db="UniProtKB">
        <authorList>
            <consortium name="WormBaseParasite"/>
        </authorList>
    </citation>
    <scope>IDENTIFICATION</scope>
</reference>
<organism evidence="2 3">
    <name type="scientific">Ditylenchus dipsaci</name>
    <dbReference type="NCBI Taxonomy" id="166011"/>
    <lineage>
        <taxon>Eukaryota</taxon>
        <taxon>Metazoa</taxon>
        <taxon>Ecdysozoa</taxon>
        <taxon>Nematoda</taxon>
        <taxon>Chromadorea</taxon>
        <taxon>Rhabditida</taxon>
        <taxon>Tylenchina</taxon>
        <taxon>Tylenchomorpha</taxon>
        <taxon>Sphaerularioidea</taxon>
        <taxon>Anguinidae</taxon>
        <taxon>Anguininae</taxon>
        <taxon>Ditylenchus</taxon>
    </lineage>
</organism>
<dbReference type="WBParaSite" id="jg10494">
    <property type="protein sequence ID" value="jg10494"/>
    <property type="gene ID" value="jg10494"/>
</dbReference>
<proteinExistence type="predicted"/>
<evidence type="ECO:0000313" key="2">
    <source>
        <dbReference type="Proteomes" id="UP000887574"/>
    </source>
</evidence>
<dbReference type="InterPro" id="IPR033060">
    <property type="entry name" value="INTS7"/>
</dbReference>
<dbReference type="Pfam" id="PF24436">
    <property type="entry name" value="INTS7_N"/>
    <property type="match status" value="1"/>
</dbReference>
<evidence type="ECO:0000313" key="3">
    <source>
        <dbReference type="WBParaSite" id="jg10494"/>
    </source>
</evidence>
<evidence type="ECO:0000259" key="1">
    <source>
        <dbReference type="Pfam" id="PF24436"/>
    </source>
</evidence>
<dbReference type="PANTHER" id="PTHR13322:SF2">
    <property type="entry name" value="INTEGRATOR COMPLEX SUBUNIT 7"/>
    <property type="match status" value="1"/>
</dbReference>